<dbReference type="PROSITE" id="PS51257">
    <property type="entry name" value="PROKAR_LIPOPROTEIN"/>
    <property type="match status" value="1"/>
</dbReference>
<dbReference type="AlphaFoldDB" id="A0A8J7MBU8"/>
<evidence type="ECO:0008006" key="4">
    <source>
        <dbReference type="Google" id="ProtNLM"/>
    </source>
</evidence>
<sequence>MTRNMLNQRLNLLQHSFLSLLAGCEKRSSGRRANSLGNWQICISFARMPNLVIDIAKLPEEGKTISGELDASLFDFKNDQVKAAGPLSYELYVQKFESELLLRGWLSAPMEFLCVRTLQRFIQTISVEEAAISLEIVSGEMDVAEALREEVVINFPTYPRCDEGDDPMPCEVDSRYLAVDKPVEDDVKTPPQPDEPNPWADLDQLDKNLNK</sequence>
<evidence type="ECO:0000313" key="3">
    <source>
        <dbReference type="Proteomes" id="UP000624703"/>
    </source>
</evidence>
<evidence type="ECO:0000256" key="1">
    <source>
        <dbReference type="SAM" id="MobiDB-lite"/>
    </source>
</evidence>
<proteinExistence type="predicted"/>
<dbReference type="EMBL" id="JAENIM010000007">
    <property type="protein sequence ID" value="MBK1789575.1"/>
    <property type="molecule type" value="Genomic_DNA"/>
</dbReference>
<evidence type="ECO:0000313" key="2">
    <source>
        <dbReference type="EMBL" id="MBK1789575.1"/>
    </source>
</evidence>
<gene>
    <name evidence="2" type="ORF">JIN82_00250</name>
</gene>
<accession>A0A8J7MBU8</accession>
<reference evidence="2" key="1">
    <citation type="submission" date="2021-01" db="EMBL/GenBank/DDBJ databases">
        <title>Modified the classification status of verrucomicrobia.</title>
        <authorList>
            <person name="Feng X."/>
        </authorList>
    </citation>
    <scope>NUCLEOTIDE SEQUENCE</scope>
    <source>
        <strain evidence="2">_KCTC 22039</strain>
    </source>
</reference>
<dbReference type="RefSeq" id="WP_200309546.1">
    <property type="nucleotide sequence ID" value="NZ_JAENIM010000007.1"/>
</dbReference>
<comment type="caution">
    <text evidence="2">The sequence shown here is derived from an EMBL/GenBank/DDBJ whole genome shotgun (WGS) entry which is preliminary data.</text>
</comment>
<organism evidence="2 3">
    <name type="scientific">Persicirhabdus sediminis</name>
    <dbReference type="NCBI Taxonomy" id="454144"/>
    <lineage>
        <taxon>Bacteria</taxon>
        <taxon>Pseudomonadati</taxon>
        <taxon>Verrucomicrobiota</taxon>
        <taxon>Verrucomicrobiia</taxon>
        <taxon>Verrucomicrobiales</taxon>
        <taxon>Verrucomicrobiaceae</taxon>
        <taxon>Persicirhabdus</taxon>
    </lineage>
</organism>
<keyword evidence="3" id="KW-1185">Reference proteome</keyword>
<feature type="region of interest" description="Disordered" evidence="1">
    <location>
        <begin position="181"/>
        <end position="211"/>
    </location>
</feature>
<dbReference type="Proteomes" id="UP000624703">
    <property type="component" value="Unassembled WGS sequence"/>
</dbReference>
<protein>
    <recommendedName>
        <fullName evidence="4">DUF177 domain-containing protein</fullName>
    </recommendedName>
</protein>
<name>A0A8J7MBU8_9BACT</name>